<name>X1T7J9_9ZZZZ</name>
<proteinExistence type="predicted"/>
<feature type="non-terminal residue" evidence="1">
    <location>
        <position position="75"/>
    </location>
</feature>
<accession>X1T7J9</accession>
<protein>
    <submittedName>
        <fullName evidence="1">Uncharacterized protein</fullName>
    </submittedName>
</protein>
<gene>
    <name evidence="1" type="ORF">S12H4_28010</name>
</gene>
<dbReference type="EMBL" id="BARW01016036">
    <property type="protein sequence ID" value="GAJ01343.1"/>
    <property type="molecule type" value="Genomic_DNA"/>
</dbReference>
<comment type="caution">
    <text evidence="1">The sequence shown here is derived from an EMBL/GenBank/DDBJ whole genome shotgun (WGS) entry which is preliminary data.</text>
</comment>
<sequence>MHKEQYDQLYHLLREASNTCEQDELITIGGLVSHLFAGGDYLSLIQYSALYGEKFLLEPTYDSLVEFGMKPKRIV</sequence>
<evidence type="ECO:0000313" key="1">
    <source>
        <dbReference type="EMBL" id="GAJ01343.1"/>
    </source>
</evidence>
<reference evidence="1" key="1">
    <citation type="journal article" date="2014" name="Front. Microbiol.">
        <title>High frequency of phylogenetically diverse reductive dehalogenase-homologous genes in deep subseafloor sedimentary metagenomes.</title>
        <authorList>
            <person name="Kawai M."/>
            <person name="Futagami T."/>
            <person name="Toyoda A."/>
            <person name="Takaki Y."/>
            <person name="Nishi S."/>
            <person name="Hori S."/>
            <person name="Arai W."/>
            <person name="Tsubouchi T."/>
            <person name="Morono Y."/>
            <person name="Uchiyama I."/>
            <person name="Ito T."/>
            <person name="Fujiyama A."/>
            <person name="Inagaki F."/>
            <person name="Takami H."/>
        </authorList>
    </citation>
    <scope>NUCLEOTIDE SEQUENCE</scope>
    <source>
        <strain evidence="1">Expedition CK06-06</strain>
    </source>
</reference>
<organism evidence="1">
    <name type="scientific">marine sediment metagenome</name>
    <dbReference type="NCBI Taxonomy" id="412755"/>
    <lineage>
        <taxon>unclassified sequences</taxon>
        <taxon>metagenomes</taxon>
        <taxon>ecological metagenomes</taxon>
    </lineage>
</organism>
<dbReference type="AlphaFoldDB" id="X1T7J9"/>